<keyword evidence="2" id="KW-1185">Reference proteome</keyword>
<reference evidence="2" key="2">
    <citation type="submission" date="2016-04" db="EMBL/GenBank/DDBJ databases">
        <title>First Complete Genome Sequence of a Subdivision 6 Acidobacterium.</title>
        <authorList>
            <person name="Huang S."/>
            <person name="Vieira S."/>
            <person name="Bunk B."/>
            <person name="Riedel T."/>
            <person name="Sproeer C."/>
            <person name="Overmann J."/>
        </authorList>
    </citation>
    <scope>NUCLEOTIDE SEQUENCE [LARGE SCALE GENOMIC DNA]</scope>
    <source>
        <strain evidence="2">DSM 100886 HEG_-6_39</strain>
    </source>
</reference>
<organism evidence="1 2">
    <name type="scientific">Luteitalea pratensis</name>
    <dbReference type="NCBI Taxonomy" id="1855912"/>
    <lineage>
        <taxon>Bacteria</taxon>
        <taxon>Pseudomonadati</taxon>
        <taxon>Acidobacteriota</taxon>
        <taxon>Vicinamibacteria</taxon>
        <taxon>Vicinamibacterales</taxon>
        <taxon>Vicinamibacteraceae</taxon>
        <taxon>Luteitalea</taxon>
    </lineage>
</organism>
<evidence type="ECO:0000313" key="1">
    <source>
        <dbReference type="EMBL" id="AMY11982.1"/>
    </source>
</evidence>
<dbReference type="AlphaFoldDB" id="A0A143PTR6"/>
<evidence type="ECO:0008006" key="3">
    <source>
        <dbReference type="Google" id="ProtNLM"/>
    </source>
</evidence>
<sequence>MARRPADPFASVAAIGRTLPDVELTTTFGKPALKTGGTMFVCIASHKSAETDTLVVMMDIADRDLLVAEDPDSYYLKEHYVGYPCVLVRLRRVGADALRGLVIGAHRYVSQKKKPPRRGTR</sequence>
<dbReference type="PATRIC" id="fig|1813736.3.peg.5529"/>
<evidence type="ECO:0000313" key="2">
    <source>
        <dbReference type="Proteomes" id="UP000076079"/>
    </source>
</evidence>
<protein>
    <recommendedName>
        <fullName evidence="3">MmcQ/YjbR family DNA-binding protein</fullName>
    </recommendedName>
</protein>
<reference evidence="1 2" key="1">
    <citation type="journal article" date="2016" name="Genome Announc.">
        <title>First Complete Genome Sequence of a Subdivision 6 Acidobacterium Strain.</title>
        <authorList>
            <person name="Huang S."/>
            <person name="Vieira S."/>
            <person name="Bunk B."/>
            <person name="Riedel T."/>
            <person name="Sproer C."/>
            <person name="Overmann J."/>
        </authorList>
    </citation>
    <scope>NUCLEOTIDE SEQUENCE [LARGE SCALE GENOMIC DNA]</scope>
    <source>
        <strain evidence="2">DSM 100886 HEG_-6_39</strain>
    </source>
</reference>
<dbReference type="Proteomes" id="UP000076079">
    <property type="component" value="Chromosome"/>
</dbReference>
<dbReference type="STRING" id="1855912.LuPra_05254"/>
<accession>A0A143PTR6</accession>
<dbReference type="RefSeq" id="WP_110173479.1">
    <property type="nucleotide sequence ID" value="NZ_CP015136.1"/>
</dbReference>
<proteinExistence type="predicted"/>
<dbReference type="EMBL" id="CP015136">
    <property type="protein sequence ID" value="AMY11982.1"/>
    <property type="molecule type" value="Genomic_DNA"/>
</dbReference>
<name>A0A143PTR6_LUTPR</name>
<dbReference type="KEGG" id="abac:LuPra_05254"/>
<dbReference type="OrthoDB" id="277063at2"/>
<gene>
    <name evidence="1" type="ORF">LuPra_05254</name>
</gene>